<comment type="caution">
    <text evidence="1">The sequence shown here is derived from an EMBL/GenBank/DDBJ whole genome shotgun (WGS) entry which is preliminary data.</text>
</comment>
<keyword evidence="1" id="KW-0238">DNA-binding</keyword>
<accession>A0ABR6JBR0</accession>
<dbReference type="GO" id="GO:0003677">
    <property type="term" value="F:DNA binding"/>
    <property type="evidence" value="ECO:0007669"/>
    <property type="project" value="UniProtKB-KW"/>
</dbReference>
<reference evidence="1 2" key="1">
    <citation type="submission" date="2020-08" db="EMBL/GenBank/DDBJ databases">
        <title>Genomic Encyclopedia of Type Strains, Phase IV (KMG-V): Genome sequencing to study the core and pangenomes of soil and plant-associated prokaryotes.</title>
        <authorList>
            <person name="Whitman W."/>
        </authorList>
    </citation>
    <scope>NUCLEOTIDE SEQUENCE [LARGE SCALE GENOMIC DNA]</scope>
    <source>
        <strain evidence="1 2">SEMIA 461</strain>
    </source>
</reference>
<sequence>MPIGLTTYEQPRNEMVDVILKMIKGTIELETVTLPGTLIVRKSA</sequence>
<gene>
    <name evidence="1" type="ORF">GGE40_004219</name>
</gene>
<keyword evidence="2" id="KW-1185">Reference proteome</keyword>
<organism evidence="1 2">
    <name type="scientific">Agrobacterium radiobacter</name>
    <dbReference type="NCBI Taxonomy" id="362"/>
    <lineage>
        <taxon>Bacteria</taxon>
        <taxon>Pseudomonadati</taxon>
        <taxon>Pseudomonadota</taxon>
        <taxon>Alphaproteobacteria</taxon>
        <taxon>Hyphomicrobiales</taxon>
        <taxon>Rhizobiaceae</taxon>
        <taxon>Rhizobium/Agrobacterium group</taxon>
        <taxon>Agrobacterium</taxon>
        <taxon>Agrobacterium tumefaciens complex</taxon>
    </lineage>
</organism>
<proteinExistence type="predicted"/>
<evidence type="ECO:0000313" key="1">
    <source>
        <dbReference type="EMBL" id="MBB4492374.1"/>
    </source>
</evidence>
<evidence type="ECO:0000313" key="2">
    <source>
        <dbReference type="Proteomes" id="UP000534590"/>
    </source>
</evidence>
<name>A0ABR6JBR0_AGRRD</name>
<dbReference type="Proteomes" id="UP000534590">
    <property type="component" value="Unassembled WGS sequence"/>
</dbReference>
<dbReference type="EMBL" id="JACIHP010000005">
    <property type="protein sequence ID" value="MBB4492374.1"/>
    <property type="molecule type" value="Genomic_DNA"/>
</dbReference>
<protein>
    <submittedName>
        <fullName evidence="1">DNA-binding LacI/PurR family transcriptional regulator</fullName>
    </submittedName>
</protein>